<name>A0A6A7Y760_9HYPH</name>
<dbReference type="AlphaFoldDB" id="A0A6A7Y760"/>
<dbReference type="Pfam" id="PF13557">
    <property type="entry name" value="Phenol_MetA_deg"/>
    <property type="match status" value="1"/>
</dbReference>
<gene>
    <name evidence="1" type="ORF">F0357_21075</name>
</gene>
<sequence length="411" mass="44811">MQRSQPHGRSDAAVRARAVLLWADMWRYRSQRVSSRARSAISAVGNSAAMRQISSIIKHKGEDDVQMSLNGRRLANMWIDTWPCAPLKRAGHAIILLILGLPIAAQAAESPSPITPPGGTDLYQAVLPPESGLYGVVIAMPIGRNFHSYDAQGNQAPASMNAVYDSPTFAGALMYVYPFGVLGGRLMSSAAISAQHYSFKVGDGSHVDQSEGAWGNIYSDIFYWTRNVGLLGAEKGVVPLPYGLNVGAGFAMTIPTGTYDEAQALRGLPQPVEPVFSFVPNFAMTYITATNWLTPASSLQLSARAFFGFPTENKTTNYQNGDTYDVDFSVGERIGPVVAGLAGYYQAQYNDDVVNGITKSDSRYSYWGLGPVLEYDIPQYNMSMKAKFQQQFDVKNSLDMQILSFSVAIKF</sequence>
<proteinExistence type="predicted"/>
<dbReference type="InterPro" id="IPR025737">
    <property type="entry name" value="FApF"/>
</dbReference>
<evidence type="ECO:0000313" key="1">
    <source>
        <dbReference type="EMBL" id="MQT15103.1"/>
    </source>
</evidence>
<dbReference type="Proteomes" id="UP000332515">
    <property type="component" value="Unassembled WGS sequence"/>
</dbReference>
<protein>
    <recommendedName>
        <fullName evidence="3">Transporter</fullName>
    </recommendedName>
</protein>
<reference evidence="1 2" key="1">
    <citation type="submission" date="2019-09" db="EMBL/GenBank/DDBJ databases">
        <title>Segnochrobactrum spirostomi gen. nov., sp. nov., isolated from the ciliate Spirostomum cf. yagiui and description of a novel family, Segnochrobactraceae fam. nov. within the order Rhizobiales of the class Alphaproteobacteria.</title>
        <authorList>
            <person name="Akter S."/>
            <person name="Shazib S.U.A."/>
            <person name="Shin M.K."/>
        </authorList>
    </citation>
    <scope>NUCLEOTIDE SEQUENCE [LARGE SCALE GENOMIC DNA]</scope>
    <source>
        <strain evidence="1 2">Sp-1</strain>
    </source>
</reference>
<dbReference type="EMBL" id="VWNA01000003">
    <property type="protein sequence ID" value="MQT15103.1"/>
    <property type="molecule type" value="Genomic_DNA"/>
</dbReference>
<accession>A0A6A7Y760</accession>
<comment type="caution">
    <text evidence="1">The sequence shown here is derived from an EMBL/GenBank/DDBJ whole genome shotgun (WGS) entry which is preliminary data.</text>
</comment>
<evidence type="ECO:0008006" key="3">
    <source>
        <dbReference type="Google" id="ProtNLM"/>
    </source>
</evidence>
<organism evidence="1 2">
    <name type="scientific">Segnochrobactrum spirostomi</name>
    <dbReference type="NCBI Taxonomy" id="2608987"/>
    <lineage>
        <taxon>Bacteria</taxon>
        <taxon>Pseudomonadati</taxon>
        <taxon>Pseudomonadota</taxon>
        <taxon>Alphaproteobacteria</taxon>
        <taxon>Hyphomicrobiales</taxon>
        <taxon>Segnochrobactraceae</taxon>
        <taxon>Segnochrobactrum</taxon>
    </lineage>
</organism>
<keyword evidence="2" id="KW-1185">Reference proteome</keyword>
<evidence type="ECO:0000313" key="2">
    <source>
        <dbReference type="Proteomes" id="UP000332515"/>
    </source>
</evidence>